<dbReference type="InterPro" id="IPR011032">
    <property type="entry name" value="GroES-like_sf"/>
</dbReference>
<feature type="domain" description="Enoyl reductase (ER)" evidence="7">
    <location>
        <begin position="8"/>
        <end position="312"/>
    </location>
</feature>
<keyword evidence="3 6" id="KW-0479">Metal-binding</keyword>
<dbReference type="GO" id="GO:0000721">
    <property type="term" value="F:(R,R)-butanediol dehydrogenase activity"/>
    <property type="evidence" value="ECO:0007669"/>
    <property type="project" value="TreeGrafter"/>
</dbReference>
<evidence type="ECO:0000256" key="5">
    <source>
        <dbReference type="ARBA" id="ARBA00023002"/>
    </source>
</evidence>
<dbReference type="GO" id="GO:0034079">
    <property type="term" value="P:butanediol biosynthetic process"/>
    <property type="evidence" value="ECO:0007669"/>
    <property type="project" value="TreeGrafter"/>
</dbReference>
<evidence type="ECO:0000259" key="7">
    <source>
        <dbReference type="SMART" id="SM00829"/>
    </source>
</evidence>
<evidence type="ECO:0000256" key="1">
    <source>
        <dbReference type="ARBA" id="ARBA00001947"/>
    </source>
</evidence>
<evidence type="ECO:0000256" key="2">
    <source>
        <dbReference type="ARBA" id="ARBA00008072"/>
    </source>
</evidence>
<sequence>MRAVRFHGRGDIRVDQIEEPVCGDEQVKIRPAFVGICGSGQKLPVTLGHEFSGTVEEIGAGVTGLKVGDSVVVKPNLSDGFIGFSSNAGGLSDHVVVPKKHVVALPEGFPLDMGALVEPLSVAWHAVNRAPTETAKTALVVGAGPIGLAVVQVLKARGVDCVIVAEVSAQRREYSKMFGAQEVIDPLAENVVGRVRALTQDAGVDIAFECSGVQAGFDAAMKGIRVRGTMTIVSLWEEKPVIDAFDVVSYEKHVIGAAICADGDFEAVIEGIRTGQLSPHRMITGKIAMEEVVEKGFKALIHDRDEHVKILIDISAGSD</sequence>
<keyword evidence="4 6" id="KW-0862">Zinc</keyword>
<evidence type="ECO:0000313" key="9">
    <source>
        <dbReference type="Proteomes" id="UP001194746"/>
    </source>
</evidence>
<dbReference type="InterPro" id="IPR013149">
    <property type="entry name" value="ADH-like_C"/>
</dbReference>
<dbReference type="Pfam" id="PF00107">
    <property type="entry name" value="ADH_zinc_N"/>
    <property type="match status" value="1"/>
</dbReference>
<keyword evidence="9" id="KW-1185">Reference proteome</keyword>
<comment type="cofactor">
    <cofactor evidence="1 6">
        <name>Zn(2+)</name>
        <dbReference type="ChEBI" id="CHEBI:29105"/>
    </cofactor>
</comment>
<dbReference type="Gene3D" id="3.90.180.10">
    <property type="entry name" value="Medium-chain alcohol dehydrogenases, catalytic domain"/>
    <property type="match status" value="2"/>
</dbReference>
<dbReference type="PANTHER" id="PTHR43161">
    <property type="entry name" value="SORBITOL DEHYDROGENASE"/>
    <property type="match status" value="1"/>
</dbReference>
<dbReference type="InterPro" id="IPR020843">
    <property type="entry name" value="ER"/>
</dbReference>
<reference evidence="8" key="1">
    <citation type="journal article" date="2019" name="Beilstein J. Org. Chem.">
        <title>Nanangenines: drimane sesquiterpenoids as the dominant metabolite cohort of a novel Australian fungus, Aspergillus nanangensis.</title>
        <authorList>
            <person name="Lacey H.J."/>
            <person name="Gilchrist C.L.M."/>
            <person name="Crombie A."/>
            <person name="Kalaitzis J.A."/>
            <person name="Vuong D."/>
            <person name="Rutledge P.J."/>
            <person name="Turner P."/>
            <person name="Pitt J.I."/>
            <person name="Lacey E."/>
            <person name="Chooi Y.H."/>
            <person name="Piggott A.M."/>
        </authorList>
    </citation>
    <scope>NUCLEOTIDE SEQUENCE</scope>
    <source>
        <strain evidence="8">MST-FP2251</strain>
    </source>
</reference>
<proteinExistence type="inferred from homology"/>
<dbReference type="AlphaFoldDB" id="A0AAD4GNJ8"/>
<keyword evidence="5" id="KW-0560">Oxidoreductase</keyword>
<dbReference type="GO" id="GO:0005737">
    <property type="term" value="C:cytoplasm"/>
    <property type="evidence" value="ECO:0007669"/>
    <property type="project" value="TreeGrafter"/>
</dbReference>
<name>A0AAD4GNJ8_ASPNN</name>
<dbReference type="SMART" id="SM00829">
    <property type="entry name" value="PKS_ER"/>
    <property type="match status" value="1"/>
</dbReference>
<evidence type="ECO:0000313" key="8">
    <source>
        <dbReference type="EMBL" id="KAF9883436.1"/>
    </source>
</evidence>
<dbReference type="GO" id="GO:0008270">
    <property type="term" value="F:zinc ion binding"/>
    <property type="evidence" value="ECO:0007669"/>
    <property type="project" value="InterPro"/>
</dbReference>
<dbReference type="SUPFAM" id="SSF50129">
    <property type="entry name" value="GroES-like"/>
    <property type="match status" value="1"/>
</dbReference>
<organism evidence="8 9">
    <name type="scientific">Aspergillus nanangensis</name>
    <dbReference type="NCBI Taxonomy" id="2582783"/>
    <lineage>
        <taxon>Eukaryota</taxon>
        <taxon>Fungi</taxon>
        <taxon>Dikarya</taxon>
        <taxon>Ascomycota</taxon>
        <taxon>Pezizomycotina</taxon>
        <taxon>Eurotiomycetes</taxon>
        <taxon>Eurotiomycetidae</taxon>
        <taxon>Eurotiales</taxon>
        <taxon>Aspergillaceae</taxon>
        <taxon>Aspergillus</taxon>
        <taxon>Aspergillus subgen. Circumdati</taxon>
    </lineage>
</organism>
<dbReference type="Pfam" id="PF08240">
    <property type="entry name" value="ADH_N"/>
    <property type="match status" value="1"/>
</dbReference>
<dbReference type="Gene3D" id="3.40.50.720">
    <property type="entry name" value="NAD(P)-binding Rossmann-like Domain"/>
    <property type="match status" value="1"/>
</dbReference>
<gene>
    <name evidence="8" type="ORF">FE257_003479</name>
</gene>
<evidence type="ECO:0000256" key="6">
    <source>
        <dbReference type="RuleBase" id="RU361277"/>
    </source>
</evidence>
<evidence type="ECO:0000256" key="4">
    <source>
        <dbReference type="ARBA" id="ARBA00022833"/>
    </source>
</evidence>
<comment type="caution">
    <text evidence="8">The sequence shown here is derived from an EMBL/GenBank/DDBJ whole genome shotgun (WGS) entry which is preliminary data.</text>
</comment>
<dbReference type="SUPFAM" id="SSF51735">
    <property type="entry name" value="NAD(P)-binding Rossmann-fold domains"/>
    <property type="match status" value="1"/>
</dbReference>
<dbReference type="EMBL" id="VCAU01000165">
    <property type="protein sequence ID" value="KAF9883436.1"/>
    <property type="molecule type" value="Genomic_DNA"/>
</dbReference>
<dbReference type="CDD" id="cd08233">
    <property type="entry name" value="butanediol_DH_like"/>
    <property type="match status" value="1"/>
</dbReference>
<reference evidence="8" key="2">
    <citation type="submission" date="2020-02" db="EMBL/GenBank/DDBJ databases">
        <authorList>
            <person name="Gilchrist C.L.M."/>
            <person name="Chooi Y.-H."/>
        </authorList>
    </citation>
    <scope>NUCLEOTIDE SEQUENCE</scope>
    <source>
        <strain evidence="8">MST-FP2251</strain>
    </source>
</reference>
<dbReference type="PANTHER" id="PTHR43161:SF23">
    <property type="entry name" value="(R,R)-BUTANEDIOL DEHYDROGENASE-RELATED"/>
    <property type="match status" value="1"/>
</dbReference>
<dbReference type="InterPro" id="IPR036291">
    <property type="entry name" value="NAD(P)-bd_dom_sf"/>
</dbReference>
<comment type="similarity">
    <text evidence="2 6">Belongs to the zinc-containing alcohol dehydrogenase family.</text>
</comment>
<evidence type="ECO:0000256" key="3">
    <source>
        <dbReference type="ARBA" id="ARBA00022723"/>
    </source>
</evidence>
<dbReference type="PROSITE" id="PS00059">
    <property type="entry name" value="ADH_ZINC"/>
    <property type="match status" value="1"/>
</dbReference>
<dbReference type="InterPro" id="IPR013154">
    <property type="entry name" value="ADH-like_N"/>
</dbReference>
<dbReference type="Proteomes" id="UP001194746">
    <property type="component" value="Unassembled WGS sequence"/>
</dbReference>
<dbReference type="InterPro" id="IPR002328">
    <property type="entry name" value="ADH_Zn_CS"/>
</dbReference>
<accession>A0AAD4GNJ8</accession>
<protein>
    <recommendedName>
        <fullName evidence="7">Enoyl reductase (ER) domain-containing protein</fullName>
    </recommendedName>
</protein>